<dbReference type="GO" id="GO:0098719">
    <property type="term" value="P:sodium ion import across plasma membrane"/>
    <property type="evidence" value="ECO:0007669"/>
    <property type="project" value="TreeGrafter"/>
</dbReference>
<keyword evidence="3" id="KW-0813">Transport</keyword>
<evidence type="ECO:0000256" key="7">
    <source>
        <dbReference type="ARBA" id="ARBA00022989"/>
    </source>
</evidence>
<evidence type="ECO:0000256" key="4">
    <source>
        <dbReference type="ARBA" id="ARBA00022449"/>
    </source>
</evidence>
<evidence type="ECO:0000256" key="1">
    <source>
        <dbReference type="ARBA" id="ARBA00004651"/>
    </source>
</evidence>
<evidence type="ECO:0000256" key="12">
    <source>
        <dbReference type="SAM" id="Phobius"/>
    </source>
</evidence>
<feature type="transmembrane region" description="Helical" evidence="12">
    <location>
        <begin position="101"/>
        <end position="124"/>
    </location>
</feature>
<reference evidence="15 17" key="1">
    <citation type="submission" date="2020-06" db="EMBL/GenBank/DDBJ databases">
        <title>Description of novel acetic acid bacteria.</title>
        <authorList>
            <person name="Sombolestani A."/>
        </authorList>
    </citation>
    <scope>NUCLEOTIDE SEQUENCE [LARGE SCALE GENOMIC DNA]</scope>
    <source>
        <strain evidence="15 17">LMG 26838</strain>
    </source>
</reference>
<keyword evidence="6 12" id="KW-0812">Transmembrane</keyword>
<evidence type="ECO:0000256" key="9">
    <source>
        <dbReference type="ARBA" id="ARBA00023065"/>
    </source>
</evidence>
<dbReference type="EMBL" id="JACHXV010000006">
    <property type="protein sequence ID" value="MBB3174087.1"/>
    <property type="molecule type" value="Genomic_DNA"/>
</dbReference>
<dbReference type="Proteomes" id="UP000557688">
    <property type="component" value="Unassembled WGS sequence"/>
</dbReference>
<reference evidence="14 16" key="2">
    <citation type="submission" date="2020-08" db="EMBL/GenBank/DDBJ databases">
        <title>Genomic Encyclopedia of Type Strains, Phase III (KMG-III): the genomes of soil and plant-associated and newly described type strains.</title>
        <authorList>
            <person name="Whitman W."/>
        </authorList>
    </citation>
    <scope>NUCLEOTIDE SEQUENCE [LARGE SCALE GENOMIC DNA]</scope>
    <source>
        <strain evidence="14 16">CECT 8088</strain>
    </source>
</reference>
<sequence length="423" mass="44003">MTALSVLAILLTLSALFGVANQLTLRLPNTIGVLVFAMLGSIVLLVVNSVLPAIDLHGLAKSLLGSINLPEALMNGALSFLLFAGALQVDLGQMLNRKLSIVTLALIGTLLAVGLLAVATWFAFPLFGVEVPLIWCIVLGAILAPTDPVSVVGMLRRLGLPEGLQAVFAGESLFNDGVGIVAYGVALELATGTADHGLRSIGEVFCLEAIGGVLLGFALGWIALALLRIARDAQVELIITLALAAGTFSLAGALHMSGPIATVVAGLVLGTRHSERWISEHGRHEMRQFWSLIDEVLNAMLFLLIGFEVLDLPLHPGLIGVAVVAIAIAVAARALSVALATLPINIVGGSVAGSHRLGTLVVLAWGGLRGGISVALALALPDSPYRGTLLTICYAVVVFTIIVQGLTIEKVAGMFYKLRPAQE</sequence>
<keyword evidence="16" id="KW-1185">Reference proteome</keyword>
<accession>A0A839UW86</accession>
<dbReference type="AlphaFoldDB" id="A0A839UW86"/>
<dbReference type="PANTHER" id="PTHR10110">
    <property type="entry name" value="SODIUM/HYDROGEN EXCHANGER"/>
    <property type="match status" value="1"/>
</dbReference>
<dbReference type="GO" id="GO:0015385">
    <property type="term" value="F:sodium:proton antiporter activity"/>
    <property type="evidence" value="ECO:0007669"/>
    <property type="project" value="InterPro"/>
</dbReference>
<feature type="transmembrane region" description="Helical" evidence="12">
    <location>
        <begin position="131"/>
        <end position="153"/>
    </location>
</feature>
<comment type="subcellular location">
    <subcellularLocation>
        <location evidence="1">Cell membrane</location>
        <topology evidence="1">Multi-pass membrane protein</topology>
    </subcellularLocation>
</comment>
<evidence type="ECO:0000256" key="10">
    <source>
        <dbReference type="ARBA" id="ARBA00023136"/>
    </source>
</evidence>
<dbReference type="GO" id="GO:0051453">
    <property type="term" value="P:regulation of intracellular pH"/>
    <property type="evidence" value="ECO:0007669"/>
    <property type="project" value="TreeGrafter"/>
</dbReference>
<keyword evidence="5" id="KW-1003">Cell membrane</keyword>
<keyword evidence="7 12" id="KW-1133">Transmembrane helix</keyword>
<evidence type="ECO:0000313" key="17">
    <source>
        <dbReference type="Proteomes" id="UP000565205"/>
    </source>
</evidence>
<feature type="domain" description="Cation/H+ exchanger transmembrane" evidence="13">
    <location>
        <begin position="14"/>
        <end position="409"/>
    </location>
</feature>
<dbReference type="GO" id="GO:0005886">
    <property type="term" value="C:plasma membrane"/>
    <property type="evidence" value="ECO:0007669"/>
    <property type="project" value="UniProtKB-SubCell"/>
</dbReference>
<evidence type="ECO:0000256" key="5">
    <source>
        <dbReference type="ARBA" id="ARBA00022475"/>
    </source>
</evidence>
<comment type="similarity">
    <text evidence="2">Belongs to the monovalent cation:proton antiporter 1 (CPA1) transporter (TC 2.A.36) family.</text>
</comment>
<name>A0A839UW86_9PROT</name>
<dbReference type="RefSeq" id="WP_176624371.1">
    <property type="nucleotide sequence ID" value="NZ_JABXXQ010000193.1"/>
</dbReference>
<keyword evidence="11" id="KW-0739">Sodium transport</keyword>
<evidence type="ECO:0000256" key="3">
    <source>
        <dbReference type="ARBA" id="ARBA00022448"/>
    </source>
</evidence>
<dbReference type="InterPro" id="IPR018422">
    <property type="entry name" value="Cation/H_exchanger_CPA1"/>
</dbReference>
<dbReference type="EMBL" id="JABXXQ010000193">
    <property type="protein sequence ID" value="NVN30658.1"/>
    <property type="molecule type" value="Genomic_DNA"/>
</dbReference>
<dbReference type="InterPro" id="IPR006153">
    <property type="entry name" value="Cation/H_exchanger_TM"/>
</dbReference>
<dbReference type="GO" id="GO:0015386">
    <property type="term" value="F:potassium:proton antiporter activity"/>
    <property type="evidence" value="ECO:0007669"/>
    <property type="project" value="TreeGrafter"/>
</dbReference>
<organism evidence="14 16">
    <name type="scientific">Endobacter medicaginis</name>
    <dbReference type="NCBI Taxonomy" id="1181271"/>
    <lineage>
        <taxon>Bacteria</taxon>
        <taxon>Pseudomonadati</taxon>
        <taxon>Pseudomonadota</taxon>
        <taxon>Alphaproteobacteria</taxon>
        <taxon>Acetobacterales</taxon>
        <taxon>Acetobacteraceae</taxon>
        <taxon>Endobacter</taxon>
    </lineage>
</organism>
<comment type="caution">
    <text evidence="14">The sequence shown here is derived from an EMBL/GenBank/DDBJ whole genome shotgun (WGS) entry which is preliminary data.</text>
</comment>
<dbReference type="Pfam" id="PF00999">
    <property type="entry name" value="Na_H_Exchanger"/>
    <property type="match status" value="1"/>
</dbReference>
<feature type="transmembrane region" description="Helical" evidence="12">
    <location>
        <begin position="72"/>
        <end position="89"/>
    </location>
</feature>
<evidence type="ECO:0000313" key="15">
    <source>
        <dbReference type="EMBL" id="NVN30658.1"/>
    </source>
</evidence>
<feature type="transmembrane region" description="Helical" evidence="12">
    <location>
        <begin position="289"/>
        <end position="307"/>
    </location>
</feature>
<evidence type="ECO:0000256" key="2">
    <source>
        <dbReference type="ARBA" id="ARBA00007367"/>
    </source>
</evidence>
<feature type="transmembrane region" description="Helical" evidence="12">
    <location>
        <begin position="319"/>
        <end position="345"/>
    </location>
</feature>
<dbReference type="Proteomes" id="UP000565205">
    <property type="component" value="Unassembled WGS sequence"/>
</dbReference>
<feature type="transmembrane region" description="Helical" evidence="12">
    <location>
        <begin position="238"/>
        <end position="269"/>
    </location>
</feature>
<proteinExistence type="inferred from homology"/>
<dbReference type="PANTHER" id="PTHR10110:SF195">
    <property type="entry name" value="NA(+)_H(+) ANTIPORTER NHAS2"/>
    <property type="match status" value="1"/>
</dbReference>
<evidence type="ECO:0000256" key="11">
    <source>
        <dbReference type="ARBA" id="ARBA00023201"/>
    </source>
</evidence>
<keyword evidence="10 12" id="KW-0472">Membrane</keyword>
<feature type="transmembrane region" description="Helical" evidence="12">
    <location>
        <begin position="204"/>
        <end position="226"/>
    </location>
</feature>
<evidence type="ECO:0000313" key="16">
    <source>
        <dbReference type="Proteomes" id="UP000557688"/>
    </source>
</evidence>
<feature type="transmembrane region" description="Helical" evidence="12">
    <location>
        <begin position="30"/>
        <end position="51"/>
    </location>
</feature>
<gene>
    <name evidence="14" type="ORF">FHR90_001923</name>
    <name evidence="15" type="ORF">HUK83_09995</name>
</gene>
<keyword evidence="8" id="KW-0915">Sodium</keyword>
<evidence type="ECO:0000256" key="8">
    <source>
        <dbReference type="ARBA" id="ARBA00023053"/>
    </source>
</evidence>
<keyword evidence="9" id="KW-0406">Ion transport</keyword>
<protein>
    <submittedName>
        <fullName evidence="14">CPA1 family monovalent cation:H+ antiporter</fullName>
    </submittedName>
    <submittedName>
        <fullName evidence="15">Sodium:proton antiporter</fullName>
    </submittedName>
</protein>
<keyword evidence="4" id="KW-0050">Antiport</keyword>
<evidence type="ECO:0000256" key="6">
    <source>
        <dbReference type="ARBA" id="ARBA00022692"/>
    </source>
</evidence>
<feature type="transmembrane region" description="Helical" evidence="12">
    <location>
        <begin position="357"/>
        <end position="381"/>
    </location>
</feature>
<evidence type="ECO:0000313" key="14">
    <source>
        <dbReference type="EMBL" id="MBB3174087.1"/>
    </source>
</evidence>
<feature type="transmembrane region" description="Helical" evidence="12">
    <location>
        <begin position="387"/>
        <end position="408"/>
    </location>
</feature>
<evidence type="ECO:0000259" key="13">
    <source>
        <dbReference type="Pfam" id="PF00999"/>
    </source>
</evidence>
<dbReference type="Gene3D" id="6.10.140.1330">
    <property type="match status" value="1"/>
</dbReference>